<dbReference type="PROSITE" id="PS01086">
    <property type="entry name" value="RIBUL_P_3_EPIMER_2"/>
    <property type="match status" value="1"/>
</dbReference>
<dbReference type="Proteomes" id="UP001597104">
    <property type="component" value="Unassembled WGS sequence"/>
</dbReference>
<proteinExistence type="inferred from homology"/>
<protein>
    <recommendedName>
        <fullName evidence="7 10">Ribulose-phosphate 3-epimerase</fullName>
        <ecNumber evidence="7 10">5.1.3.1</ecNumber>
    </recommendedName>
</protein>
<comment type="similarity">
    <text evidence="6 10 11">Belongs to the ribulose-phosphate 3-epimerase family.</text>
</comment>
<keyword evidence="13" id="KW-1185">Reference proteome</keyword>
<comment type="pathway">
    <text evidence="10">Carbohydrate degradation.</text>
</comment>
<evidence type="ECO:0000256" key="7">
    <source>
        <dbReference type="ARBA" id="ARBA00013188"/>
    </source>
</evidence>
<comment type="caution">
    <text evidence="12">The sequence shown here is derived from an EMBL/GenBank/DDBJ whole genome shotgun (WGS) entry which is preliminary data.</text>
</comment>
<evidence type="ECO:0000256" key="3">
    <source>
        <dbReference type="ARBA" id="ARBA00001941"/>
    </source>
</evidence>
<keyword evidence="9 10" id="KW-0413">Isomerase</keyword>
<feature type="binding site" evidence="10">
    <location>
        <begin position="172"/>
        <end position="174"/>
    </location>
    <ligand>
        <name>substrate</name>
    </ligand>
</feature>
<evidence type="ECO:0000313" key="12">
    <source>
        <dbReference type="EMBL" id="MFD0898528.1"/>
    </source>
</evidence>
<feature type="active site" description="Proton acceptor" evidence="10">
    <location>
        <position position="32"/>
    </location>
</feature>
<gene>
    <name evidence="10 12" type="primary">rpe</name>
    <name evidence="12" type="ORF">ACFQZ7_12465</name>
</gene>
<keyword evidence="8 10" id="KW-0479">Metal-binding</keyword>
<comment type="cofactor">
    <cofactor evidence="10">
        <name>a divalent metal cation</name>
        <dbReference type="ChEBI" id="CHEBI:60240"/>
    </cofactor>
    <text evidence="10">Binds 1 divalent metal cation per subunit.</text>
</comment>
<evidence type="ECO:0000256" key="11">
    <source>
        <dbReference type="PIRNR" id="PIRNR001461"/>
    </source>
</evidence>
<comment type="cofactor">
    <cofactor evidence="3">
        <name>Co(2+)</name>
        <dbReference type="ChEBI" id="CHEBI:48828"/>
    </cofactor>
</comment>
<feature type="binding site" evidence="10">
    <location>
        <position position="63"/>
    </location>
    <ligand>
        <name>substrate</name>
    </ligand>
</feature>
<evidence type="ECO:0000313" key="13">
    <source>
        <dbReference type="Proteomes" id="UP001597104"/>
    </source>
</evidence>
<dbReference type="Gene3D" id="3.20.20.70">
    <property type="entry name" value="Aldolase class I"/>
    <property type="match status" value="1"/>
</dbReference>
<comment type="catalytic activity">
    <reaction evidence="1 10 11">
        <text>D-ribulose 5-phosphate = D-xylulose 5-phosphate</text>
        <dbReference type="Rhea" id="RHEA:13677"/>
        <dbReference type="ChEBI" id="CHEBI:57737"/>
        <dbReference type="ChEBI" id="CHEBI:58121"/>
        <dbReference type="EC" id="5.1.3.1"/>
    </reaction>
</comment>
<feature type="binding site" evidence="10">
    <location>
        <begin position="139"/>
        <end position="142"/>
    </location>
    <ligand>
        <name>substrate</name>
    </ligand>
</feature>
<evidence type="ECO:0000256" key="9">
    <source>
        <dbReference type="ARBA" id="ARBA00023235"/>
    </source>
</evidence>
<dbReference type="RefSeq" id="WP_137636845.1">
    <property type="nucleotide sequence ID" value="NZ_BJDN01000003.1"/>
</dbReference>
<name>A0ABW3EHV6_9LACO</name>
<dbReference type="SUPFAM" id="SSF51366">
    <property type="entry name" value="Ribulose-phoshate binding barrel"/>
    <property type="match status" value="1"/>
</dbReference>
<dbReference type="EC" id="5.1.3.1" evidence="7 10"/>
<dbReference type="Pfam" id="PF00834">
    <property type="entry name" value="Ribul_P_3_epim"/>
    <property type="match status" value="1"/>
</dbReference>
<sequence length="214" mass="23218">MIIAPSILSADFGHLERDIKLVENEVKYLHVDVMDGHFVPNITFGPDMVAAIHKFTNLTLDCHLMIDNPADYVEQFAAAGGDILTVHIESTVHIDRVLQQIKNKGVKAGIVLNPGTSVTALSEVLPTVDQVLVMTVNPGFGGQTFIPRTLQKIAELAKLREANGYHYDIEVDGGVNETTIKQCSDAGANVFVAGSYIYGHIDPIAQIKKLEAAI</sequence>
<dbReference type="NCBIfam" id="TIGR01163">
    <property type="entry name" value="rpe"/>
    <property type="match status" value="1"/>
</dbReference>
<feature type="binding site" evidence="10">
    <location>
        <position position="63"/>
    </location>
    <ligand>
        <name>a divalent metal cation</name>
        <dbReference type="ChEBI" id="CHEBI:60240"/>
    </ligand>
</feature>
<dbReference type="CDD" id="cd00429">
    <property type="entry name" value="RPE"/>
    <property type="match status" value="1"/>
</dbReference>
<dbReference type="InterPro" id="IPR000056">
    <property type="entry name" value="Ribul_P_3_epim-like"/>
</dbReference>
<dbReference type="InterPro" id="IPR026019">
    <property type="entry name" value="Ribul_P_3_epim"/>
</dbReference>
<feature type="binding site" evidence="10">
    <location>
        <position position="32"/>
    </location>
    <ligand>
        <name>a divalent metal cation</name>
        <dbReference type="ChEBI" id="CHEBI:60240"/>
    </ligand>
</feature>
<comment type="function">
    <text evidence="10">Catalyzes the reversible epimerization of D-ribulose 5-phosphate to D-xylulose 5-phosphate.</text>
</comment>
<dbReference type="HAMAP" id="MF_02227">
    <property type="entry name" value="RPE"/>
    <property type="match status" value="1"/>
</dbReference>
<evidence type="ECO:0000256" key="1">
    <source>
        <dbReference type="ARBA" id="ARBA00001782"/>
    </source>
</evidence>
<keyword evidence="10 11" id="KW-0119">Carbohydrate metabolism</keyword>
<dbReference type="PANTHER" id="PTHR11749">
    <property type="entry name" value="RIBULOSE-5-PHOSPHATE-3-EPIMERASE"/>
    <property type="match status" value="1"/>
</dbReference>
<dbReference type="PROSITE" id="PS01085">
    <property type="entry name" value="RIBUL_P_3_EPIMER_1"/>
    <property type="match status" value="1"/>
</dbReference>
<dbReference type="NCBIfam" id="NF004076">
    <property type="entry name" value="PRK05581.1-4"/>
    <property type="match status" value="1"/>
</dbReference>
<feature type="binding site" evidence="10">
    <location>
        <position position="172"/>
    </location>
    <ligand>
        <name>a divalent metal cation</name>
        <dbReference type="ChEBI" id="CHEBI:60240"/>
    </ligand>
</feature>
<accession>A0ABW3EHV6</accession>
<evidence type="ECO:0000256" key="8">
    <source>
        <dbReference type="ARBA" id="ARBA00022723"/>
    </source>
</evidence>
<comment type="cofactor">
    <cofactor evidence="5">
        <name>Fe(2+)</name>
        <dbReference type="ChEBI" id="CHEBI:29033"/>
    </cofactor>
</comment>
<feature type="binding site" evidence="10">
    <location>
        <position position="30"/>
    </location>
    <ligand>
        <name>a divalent metal cation</name>
        <dbReference type="ChEBI" id="CHEBI:60240"/>
    </ligand>
</feature>
<organism evidence="12 13">
    <name type="scientific">Loigolactobacillus binensis</name>
    <dbReference type="NCBI Taxonomy" id="2559922"/>
    <lineage>
        <taxon>Bacteria</taxon>
        <taxon>Bacillati</taxon>
        <taxon>Bacillota</taxon>
        <taxon>Bacilli</taxon>
        <taxon>Lactobacillales</taxon>
        <taxon>Lactobacillaceae</taxon>
        <taxon>Loigolactobacillus</taxon>
    </lineage>
</organism>
<feature type="binding site" evidence="10">
    <location>
        <begin position="194"/>
        <end position="195"/>
    </location>
    <ligand>
        <name>substrate</name>
    </ligand>
</feature>
<evidence type="ECO:0000256" key="5">
    <source>
        <dbReference type="ARBA" id="ARBA00001954"/>
    </source>
</evidence>
<evidence type="ECO:0000256" key="2">
    <source>
        <dbReference type="ARBA" id="ARBA00001936"/>
    </source>
</evidence>
<dbReference type="EMBL" id="JBHTIO010000055">
    <property type="protein sequence ID" value="MFD0898528.1"/>
    <property type="molecule type" value="Genomic_DNA"/>
</dbReference>
<reference evidence="13" key="1">
    <citation type="journal article" date="2019" name="Int. J. Syst. Evol. Microbiol.">
        <title>The Global Catalogue of Microorganisms (GCM) 10K type strain sequencing project: providing services to taxonomists for standard genome sequencing and annotation.</title>
        <authorList>
            <consortium name="The Broad Institute Genomics Platform"/>
            <consortium name="The Broad Institute Genome Sequencing Center for Infectious Disease"/>
            <person name="Wu L."/>
            <person name="Ma J."/>
        </authorList>
    </citation>
    <scope>NUCLEOTIDE SEQUENCE [LARGE SCALE GENOMIC DNA]</scope>
    <source>
        <strain evidence="13">CCM 8925</strain>
    </source>
</reference>
<dbReference type="InterPro" id="IPR011060">
    <property type="entry name" value="RibuloseP-bd_barrel"/>
</dbReference>
<evidence type="ECO:0000256" key="4">
    <source>
        <dbReference type="ARBA" id="ARBA00001947"/>
    </source>
</evidence>
<dbReference type="GO" id="GO:0004750">
    <property type="term" value="F:D-ribulose-phosphate 3-epimerase activity"/>
    <property type="evidence" value="ECO:0007669"/>
    <property type="project" value="UniProtKB-EC"/>
</dbReference>
<dbReference type="InterPro" id="IPR013785">
    <property type="entry name" value="Aldolase_TIM"/>
</dbReference>
<dbReference type="PIRSF" id="PIRSF001461">
    <property type="entry name" value="RPE"/>
    <property type="match status" value="1"/>
</dbReference>
<comment type="cofactor">
    <cofactor evidence="4">
        <name>Zn(2+)</name>
        <dbReference type="ChEBI" id="CHEBI:29105"/>
    </cofactor>
</comment>
<comment type="cofactor">
    <cofactor evidence="2">
        <name>Mn(2+)</name>
        <dbReference type="ChEBI" id="CHEBI:29035"/>
    </cofactor>
</comment>
<feature type="binding site" evidence="10">
    <location>
        <position position="6"/>
    </location>
    <ligand>
        <name>substrate</name>
    </ligand>
</feature>
<evidence type="ECO:0000256" key="6">
    <source>
        <dbReference type="ARBA" id="ARBA00009541"/>
    </source>
</evidence>
<feature type="active site" description="Proton donor" evidence="10">
    <location>
        <position position="172"/>
    </location>
</feature>
<evidence type="ECO:0000256" key="10">
    <source>
        <dbReference type="HAMAP-Rule" id="MF_02227"/>
    </source>
</evidence>